<evidence type="ECO:0000259" key="9">
    <source>
        <dbReference type="PROSITE" id="PS50112"/>
    </source>
</evidence>
<dbReference type="PANTHER" id="PTHR45453:SF1">
    <property type="entry name" value="PHOSPHATE REGULON SENSOR PROTEIN PHOR"/>
    <property type="match status" value="1"/>
</dbReference>
<feature type="domain" description="Histidine kinase" evidence="8">
    <location>
        <begin position="222"/>
        <end position="395"/>
    </location>
</feature>
<dbReference type="GO" id="GO:0000155">
    <property type="term" value="F:phosphorelay sensor kinase activity"/>
    <property type="evidence" value="ECO:0007669"/>
    <property type="project" value="InterPro"/>
</dbReference>
<keyword evidence="11" id="KW-1185">Reference proteome</keyword>
<dbReference type="EMBL" id="LOPV01000642">
    <property type="protein sequence ID" value="KTG11719.1"/>
    <property type="molecule type" value="Genomic_DNA"/>
</dbReference>
<sequence length="395" mass="45001">MSGYLVEDKLMPEYSVKLRNRKKASHPEFCPVLVIKRKDSRFNLESTQTDQYTKHVVDDIVSAPIDKQVLLGRLENLLIRREQSLELANQYEKIEERYEQVFESAEDGIIVVDAESREVIECNTAACELLGYTQSQIRGLSASNFIDPEVTGDFSMFVQRVMTSDGGVTENVTCDTTWGQIIHAEVSAAQIRRSEEQSVLILLRDISERVRREKQIRVLNRVLRHNIRNGMNVIRGYADLIPDSADENEVREFANKISNRSDNLLELSEKSRTVSDAFQQDNRIQSLDMVGIIENVQEDLSKQYPDARFKMSMPEEVQILSNKYLKIAIQELIENAIIHCDDAEPLVDITVTESHDKAEIRIEDRGTGISDQELAMLEGEETALRHGSGLGLWLV</sequence>
<dbReference type="PANTHER" id="PTHR45453">
    <property type="entry name" value="PHOSPHATE REGULON SENSOR PROTEIN PHOR"/>
    <property type="match status" value="1"/>
</dbReference>
<evidence type="ECO:0000259" key="8">
    <source>
        <dbReference type="PROSITE" id="PS50109"/>
    </source>
</evidence>
<evidence type="ECO:0000256" key="7">
    <source>
        <dbReference type="ARBA" id="ARBA00023136"/>
    </source>
</evidence>
<dbReference type="InterPro" id="IPR050351">
    <property type="entry name" value="BphY/WalK/GraS-like"/>
</dbReference>
<dbReference type="AlphaFoldDB" id="A0A0W1RE77"/>
<proteinExistence type="predicted"/>
<evidence type="ECO:0000256" key="4">
    <source>
        <dbReference type="ARBA" id="ARBA00022679"/>
    </source>
</evidence>
<evidence type="ECO:0000256" key="6">
    <source>
        <dbReference type="ARBA" id="ARBA00023012"/>
    </source>
</evidence>
<dbReference type="GO" id="GO:0005886">
    <property type="term" value="C:plasma membrane"/>
    <property type="evidence" value="ECO:0007669"/>
    <property type="project" value="TreeGrafter"/>
</dbReference>
<accession>A0A0W1RE77</accession>
<dbReference type="GO" id="GO:0004721">
    <property type="term" value="F:phosphoprotein phosphatase activity"/>
    <property type="evidence" value="ECO:0007669"/>
    <property type="project" value="TreeGrafter"/>
</dbReference>
<dbReference type="InterPro" id="IPR035965">
    <property type="entry name" value="PAS-like_dom_sf"/>
</dbReference>
<comment type="caution">
    <text evidence="10">The sequence shown here is derived from an EMBL/GenBank/DDBJ whole genome shotgun (WGS) entry which is preliminary data.</text>
</comment>
<dbReference type="PROSITE" id="PS50112">
    <property type="entry name" value="PAS"/>
    <property type="match status" value="1"/>
</dbReference>
<dbReference type="InterPro" id="IPR000014">
    <property type="entry name" value="PAS"/>
</dbReference>
<organism evidence="10 11">
    <name type="scientific">Haloferax profundi</name>
    <dbReference type="NCBI Taxonomy" id="1544718"/>
    <lineage>
        <taxon>Archaea</taxon>
        <taxon>Methanobacteriati</taxon>
        <taxon>Methanobacteriota</taxon>
        <taxon>Stenosarchaea group</taxon>
        <taxon>Halobacteria</taxon>
        <taxon>Halobacteriales</taxon>
        <taxon>Haloferacaceae</taxon>
        <taxon>Haloferax</taxon>
    </lineage>
</organism>
<comment type="catalytic activity">
    <reaction evidence="1">
        <text>ATP + protein L-histidine = ADP + protein N-phospho-L-histidine.</text>
        <dbReference type="EC" id="2.7.13.3"/>
    </reaction>
</comment>
<keyword evidence="5 10" id="KW-0418">Kinase</keyword>
<keyword evidence="4" id="KW-0808">Transferase</keyword>
<dbReference type="EC" id="2.7.13.3" evidence="2"/>
<keyword evidence="3" id="KW-0597">Phosphoprotein</keyword>
<dbReference type="GO" id="GO:0006355">
    <property type="term" value="P:regulation of DNA-templated transcription"/>
    <property type="evidence" value="ECO:0007669"/>
    <property type="project" value="InterPro"/>
</dbReference>
<dbReference type="InterPro" id="IPR036890">
    <property type="entry name" value="HATPase_C_sf"/>
</dbReference>
<gene>
    <name evidence="10" type="ORF">AUR66_19935</name>
</gene>
<protein>
    <recommendedName>
        <fullName evidence="2">histidine kinase</fullName>
        <ecNumber evidence="2">2.7.13.3</ecNumber>
    </recommendedName>
</protein>
<dbReference type="SUPFAM" id="SSF55874">
    <property type="entry name" value="ATPase domain of HSP90 chaperone/DNA topoisomerase II/histidine kinase"/>
    <property type="match status" value="1"/>
</dbReference>
<dbReference type="Gene3D" id="3.30.450.20">
    <property type="entry name" value="PAS domain"/>
    <property type="match status" value="1"/>
</dbReference>
<keyword evidence="6" id="KW-0902">Two-component regulatory system</keyword>
<dbReference type="CDD" id="cd00130">
    <property type="entry name" value="PAS"/>
    <property type="match status" value="1"/>
</dbReference>
<evidence type="ECO:0000256" key="1">
    <source>
        <dbReference type="ARBA" id="ARBA00000085"/>
    </source>
</evidence>
<dbReference type="SUPFAM" id="SSF47384">
    <property type="entry name" value="Homodimeric domain of signal transducing histidine kinase"/>
    <property type="match status" value="1"/>
</dbReference>
<reference evidence="10 11" key="1">
    <citation type="submission" date="2015-12" db="EMBL/GenBank/DDBJ databases">
        <title>Haloferax profundi sp. nov. isolated from the Discovery deep brine-seawater interface in the Red Sea.</title>
        <authorList>
            <person name="Zhang G."/>
            <person name="Stingl U."/>
            <person name="Rashid M."/>
        </authorList>
    </citation>
    <scope>NUCLEOTIDE SEQUENCE [LARGE SCALE GENOMIC DNA]</scope>
    <source>
        <strain evidence="10 11">SB29</strain>
    </source>
</reference>
<dbReference type="NCBIfam" id="TIGR00229">
    <property type="entry name" value="sensory_box"/>
    <property type="match status" value="1"/>
</dbReference>
<dbReference type="Proteomes" id="UP000053157">
    <property type="component" value="Unassembled WGS sequence"/>
</dbReference>
<dbReference type="InterPro" id="IPR003594">
    <property type="entry name" value="HATPase_dom"/>
</dbReference>
<dbReference type="Pfam" id="PF00989">
    <property type="entry name" value="PAS"/>
    <property type="match status" value="1"/>
</dbReference>
<evidence type="ECO:0000313" key="10">
    <source>
        <dbReference type="EMBL" id="KTG11719.1"/>
    </source>
</evidence>
<evidence type="ECO:0000256" key="5">
    <source>
        <dbReference type="ARBA" id="ARBA00022777"/>
    </source>
</evidence>
<dbReference type="SMART" id="SM00091">
    <property type="entry name" value="PAS"/>
    <property type="match status" value="1"/>
</dbReference>
<keyword evidence="7" id="KW-0472">Membrane</keyword>
<dbReference type="Pfam" id="PF02518">
    <property type="entry name" value="HATPase_c"/>
    <property type="match status" value="1"/>
</dbReference>
<dbReference type="Gene3D" id="3.30.565.10">
    <property type="entry name" value="Histidine kinase-like ATPase, C-terminal domain"/>
    <property type="match status" value="1"/>
</dbReference>
<dbReference type="InterPro" id="IPR013767">
    <property type="entry name" value="PAS_fold"/>
</dbReference>
<feature type="non-terminal residue" evidence="10">
    <location>
        <position position="395"/>
    </location>
</feature>
<evidence type="ECO:0000313" key="11">
    <source>
        <dbReference type="Proteomes" id="UP000053157"/>
    </source>
</evidence>
<dbReference type="InterPro" id="IPR005467">
    <property type="entry name" value="His_kinase_dom"/>
</dbReference>
<dbReference type="InterPro" id="IPR036097">
    <property type="entry name" value="HisK_dim/P_sf"/>
</dbReference>
<dbReference type="GO" id="GO:0016036">
    <property type="term" value="P:cellular response to phosphate starvation"/>
    <property type="evidence" value="ECO:0007669"/>
    <property type="project" value="TreeGrafter"/>
</dbReference>
<evidence type="ECO:0000256" key="2">
    <source>
        <dbReference type="ARBA" id="ARBA00012438"/>
    </source>
</evidence>
<evidence type="ECO:0000256" key="3">
    <source>
        <dbReference type="ARBA" id="ARBA00022553"/>
    </source>
</evidence>
<dbReference type="SUPFAM" id="SSF55785">
    <property type="entry name" value="PYP-like sensor domain (PAS domain)"/>
    <property type="match status" value="1"/>
</dbReference>
<dbReference type="PROSITE" id="PS50109">
    <property type="entry name" value="HIS_KIN"/>
    <property type="match status" value="1"/>
</dbReference>
<feature type="domain" description="PAS" evidence="9">
    <location>
        <begin position="94"/>
        <end position="165"/>
    </location>
</feature>
<name>A0A0W1RE77_9EURY</name>